<dbReference type="Gene3D" id="3.30.300.30">
    <property type="match status" value="1"/>
</dbReference>
<evidence type="ECO:0000256" key="7">
    <source>
        <dbReference type="ARBA" id="ARBA00067668"/>
    </source>
</evidence>
<dbReference type="PANTHER" id="PTHR43859">
    <property type="entry name" value="ACYL-ACTIVATING ENZYME"/>
    <property type="match status" value="1"/>
</dbReference>
<evidence type="ECO:0000259" key="8">
    <source>
        <dbReference type="Pfam" id="PF00501"/>
    </source>
</evidence>
<comment type="caution">
    <text evidence="10">The sequence shown here is derived from an EMBL/GenBank/DDBJ whole genome shotgun (WGS) entry which is preliminary data.</text>
</comment>
<dbReference type="RefSeq" id="WP_189050930.1">
    <property type="nucleotide sequence ID" value="NZ_BMJQ01000015.1"/>
</dbReference>
<dbReference type="InterPro" id="IPR020845">
    <property type="entry name" value="AMP-binding_CS"/>
</dbReference>
<dbReference type="Proteomes" id="UP000646365">
    <property type="component" value="Unassembled WGS sequence"/>
</dbReference>
<dbReference type="Gene3D" id="3.40.50.12780">
    <property type="entry name" value="N-terminal domain of ligase-like"/>
    <property type="match status" value="1"/>
</dbReference>
<dbReference type="CDD" id="cd12118">
    <property type="entry name" value="ttLC_FACS_AEE21_like"/>
    <property type="match status" value="1"/>
</dbReference>
<dbReference type="Pfam" id="PF13193">
    <property type="entry name" value="AMP-binding_C"/>
    <property type="match status" value="1"/>
</dbReference>
<dbReference type="PROSITE" id="PS00455">
    <property type="entry name" value="AMP_BINDING"/>
    <property type="match status" value="1"/>
</dbReference>
<evidence type="ECO:0000313" key="10">
    <source>
        <dbReference type="EMBL" id="GGF37971.1"/>
    </source>
</evidence>
<organism evidence="10 11">
    <name type="scientific">Aliidongia dinghuensis</name>
    <dbReference type="NCBI Taxonomy" id="1867774"/>
    <lineage>
        <taxon>Bacteria</taxon>
        <taxon>Pseudomonadati</taxon>
        <taxon>Pseudomonadota</taxon>
        <taxon>Alphaproteobacteria</taxon>
        <taxon>Rhodospirillales</taxon>
        <taxon>Dongiaceae</taxon>
        <taxon>Aliidongia</taxon>
    </lineage>
</organism>
<dbReference type="InterPro" id="IPR025110">
    <property type="entry name" value="AMP-bd_C"/>
</dbReference>
<dbReference type="InterPro" id="IPR045851">
    <property type="entry name" value="AMP-bd_C_sf"/>
</dbReference>
<dbReference type="Pfam" id="PF00501">
    <property type="entry name" value="AMP-binding"/>
    <property type="match status" value="1"/>
</dbReference>
<proteinExistence type="inferred from homology"/>
<protein>
    <recommendedName>
        <fullName evidence="7">3-methylmercaptopropionyl-CoA ligase</fullName>
        <ecNumber evidence="6">6.2.1.44</ecNumber>
    </recommendedName>
</protein>
<reference evidence="10" key="2">
    <citation type="submission" date="2020-09" db="EMBL/GenBank/DDBJ databases">
        <authorList>
            <person name="Sun Q."/>
            <person name="Zhou Y."/>
        </authorList>
    </citation>
    <scope>NUCLEOTIDE SEQUENCE</scope>
    <source>
        <strain evidence="10">CGMCC 1.15725</strain>
    </source>
</reference>
<keyword evidence="3" id="KW-0276">Fatty acid metabolism</keyword>
<comment type="catalytic activity">
    <reaction evidence="5">
        <text>3-(methylsulfanyl)propanoate + ATP + CoA = 3-(methylsulfanyl)propanoyl-CoA + AMP + diphosphate</text>
        <dbReference type="Rhea" id="RHEA:43052"/>
        <dbReference type="ChEBI" id="CHEBI:30616"/>
        <dbReference type="ChEBI" id="CHEBI:33019"/>
        <dbReference type="ChEBI" id="CHEBI:49016"/>
        <dbReference type="ChEBI" id="CHEBI:57287"/>
        <dbReference type="ChEBI" id="CHEBI:82815"/>
        <dbReference type="ChEBI" id="CHEBI:456215"/>
        <dbReference type="EC" id="6.2.1.44"/>
    </reaction>
    <physiologicalReaction direction="left-to-right" evidence="5">
        <dbReference type="Rhea" id="RHEA:43053"/>
    </physiologicalReaction>
</comment>
<feature type="domain" description="AMP-binding enzyme C-terminal" evidence="9">
    <location>
        <begin position="456"/>
        <end position="530"/>
    </location>
</feature>
<dbReference type="PANTHER" id="PTHR43859:SF4">
    <property type="entry name" value="BUTANOATE--COA LIGASE AAE1-RELATED"/>
    <property type="match status" value="1"/>
</dbReference>
<dbReference type="InterPro" id="IPR000873">
    <property type="entry name" value="AMP-dep_synth/lig_dom"/>
</dbReference>
<dbReference type="FunFam" id="3.30.300.30:FF:000008">
    <property type="entry name" value="2,3-dihydroxybenzoate-AMP ligase"/>
    <property type="match status" value="1"/>
</dbReference>
<dbReference type="SUPFAM" id="SSF56801">
    <property type="entry name" value="Acetyl-CoA synthetase-like"/>
    <property type="match status" value="1"/>
</dbReference>
<evidence type="ECO:0000256" key="1">
    <source>
        <dbReference type="ARBA" id="ARBA00006432"/>
    </source>
</evidence>
<evidence type="ECO:0000313" key="11">
    <source>
        <dbReference type="Proteomes" id="UP000646365"/>
    </source>
</evidence>
<dbReference type="EC" id="6.2.1.44" evidence="6"/>
<keyword evidence="11" id="KW-1185">Reference proteome</keyword>
<name>A0A8J2YYR6_9PROT</name>
<evidence type="ECO:0000256" key="4">
    <source>
        <dbReference type="ARBA" id="ARBA00023098"/>
    </source>
</evidence>
<dbReference type="GO" id="GO:0016874">
    <property type="term" value="F:ligase activity"/>
    <property type="evidence" value="ECO:0007669"/>
    <property type="project" value="UniProtKB-KW"/>
</dbReference>
<dbReference type="GO" id="GO:0006631">
    <property type="term" value="P:fatty acid metabolic process"/>
    <property type="evidence" value="ECO:0007669"/>
    <property type="project" value="UniProtKB-KW"/>
</dbReference>
<evidence type="ECO:0000256" key="6">
    <source>
        <dbReference type="ARBA" id="ARBA00066616"/>
    </source>
</evidence>
<comment type="similarity">
    <text evidence="1">Belongs to the ATP-dependent AMP-binding enzyme family.</text>
</comment>
<sequence>MQPVASPYARDLDQNPANFTALTPLGFLERAAAVHPDRLAIVHGVRRQTWRETAERCRRLASALNMRGIGRGDTVAIMAPNIPEVVEAHHGVPMAGAVLNALNIRLDAPTIAFMLTHGEAKLLITDREFSGVISAALAQMTGPKPLVVDIDDPLAEGGQLIGELDYEAFLAEGDPAFPGLPVTDEWDAISLNYTSGTTGNPKGVVYHHRGAYLNAIGNIMVWGLAGHPTYLWTLPMFHCNGWCFPWTITALAGTHVCLRRVEAGAILDAIERHGVTHLCGAPIIMTMLLNTPNKLTEQGRRIEMMTAAAPPPAAVIEGMERMGFHITHVYGLTEVYGPAVVCDWHDDWDTLPPAERARLKARQGVRYPVLDGLMVANPETLEPVPADAETMGEVFMRGNIVMKGYLKNPKASEAAFKGGWFHTGDLGVLHPDGYIELKDRSKDIIISGGENISTIEVESVLYRHPAVLEAAVVAKPDEKWGETPCAFVTLKEGADATEAEIIQFCREHLARFKIPKTVVFGPLPKTSTGKIQKFVLRDRAKGGGSADA</sequence>
<keyword evidence="4" id="KW-0443">Lipid metabolism</keyword>
<feature type="domain" description="AMP-dependent synthetase/ligase" evidence="8">
    <location>
        <begin position="28"/>
        <end position="406"/>
    </location>
</feature>
<evidence type="ECO:0000256" key="3">
    <source>
        <dbReference type="ARBA" id="ARBA00022832"/>
    </source>
</evidence>
<evidence type="ECO:0000259" key="9">
    <source>
        <dbReference type="Pfam" id="PF13193"/>
    </source>
</evidence>
<evidence type="ECO:0000256" key="2">
    <source>
        <dbReference type="ARBA" id="ARBA00022598"/>
    </source>
</evidence>
<accession>A0A8J2YYR6</accession>
<gene>
    <name evidence="10" type="ORF">GCM10011611_50450</name>
</gene>
<keyword evidence="2" id="KW-0436">Ligase</keyword>
<dbReference type="InterPro" id="IPR042099">
    <property type="entry name" value="ANL_N_sf"/>
</dbReference>
<dbReference type="EMBL" id="BMJQ01000015">
    <property type="protein sequence ID" value="GGF37971.1"/>
    <property type="molecule type" value="Genomic_DNA"/>
</dbReference>
<dbReference type="AlphaFoldDB" id="A0A8J2YYR6"/>
<dbReference type="FunFam" id="3.40.50.12780:FF:000003">
    <property type="entry name" value="Long-chain-fatty-acid--CoA ligase FadD"/>
    <property type="match status" value="1"/>
</dbReference>
<reference evidence="10" key="1">
    <citation type="journal article" date="2014" name="Int. J. Syst. Evol. Microbiol.">
        <title>Complete genome sequence of Corynebacterium casei LMG S-19264T (=DSM 44701T), isolated from a smear-ripened cheese.</title>
        <authorList>
            <consortium name="US DOE Joint Genome Institute (JGI-PGF)"/>
            <person name="Walter F."/>
            <person name="Albersmeier A."/>
            <person name="Kalinowski J."/>
            <person name="Ruckert C."/>
        </authorList>
    </citation>
    <scope>NUCLEOTIDE SEQUENCE</scope>
    <source>
        <strain evidence="10">CGMCC 1.15725</strain>
    </source>
</reference>
<dbReference type="NCBIfam" id="NF006020">
    <property type="entry name" value="PRK08162.1"/>
    <property type="match status" value="1"/>
</dbReference>
<evidence type="ECO:0000256" key="5">
    <source>
        <dbReference type="ARBA" id="ARBA00051915"/>
    </source>
</evidence>